<proteinExistence type="predicted"/>
<evidence type="ECO:0000313" key="1">
    <source>
        <dbReference type="EMBL" id="MVM31804.1"/>
    </source>
</evidence>
<dbReference type="GO" id="GO:0004519">
    <property type="term" value="F:endonuclease activity"/>
    <property type="evidence" value="ECO:0007669"/>
    <property type="project" value="InterPro"/>
</dbReference>
<dbReference type="GO" id="GO:0003723">
    <property type="term" value="F:RNA binding"/>
    <property type="evidence" value="ECO:0007669"/>
    <property type="project" value="InterPro"/>
</dbReference>
<comment type="caution">
    <text evidence="1">The sequence shown here is derived from an EMBL/GenBank/DDBJ whole genome shotgun (WGS) entry which is preliminary data.</text>
</comment>
<gene>
    <name evidence="1" type="ORF">GO755_17280</name>
</gene>
<organism evidence="1 2">
    <name type="scientific">Spirosoma arboris</name>
    <dbReference type="NCBI Taxonomy" id="2682092"/>
    <lineage>
        <taxon>Bacteria</taxon>
        <taxon>Pseudomonadati</taxon>
        <taxon>Bacteroidota</taxon>
        <taxon>Cytophagia</taxon>
        <taxon>Cytophagales</taxon>
        <taxon>Cytophagaceae</taxon>
        <taxon>Spirosoma</taxon>
    </lineage>
</organism>
<reference evidence="1 2" key="1">
    <citation type="submission" date="2019-12" db="EMBL/GenBank/DDBJ databases">
        <title>Spirosoma sp. HMF4905 genome sequencing and assembly.</title>
        <authorList>
            <person name="Kang H."/>
            <person name="Cha I."/>
            <person name="Kim H."/>
            <person name="Joh K."/>
        </authorList>
    </citation>
    <scope>NUCLEOTIDE SEQUENCE [LARGE SCALE GENOMIC DNA]</scope>
    <source>
        <strain evidence="1 2">HMF4905</strain>
    </source>
</reference>
<dbReference type="Proteomes" id="UP000436006">
    <property type="component" value="Unassembled WGS sequence"/>
</dbReference>
<evidence type="ECO:0000313" key="2">
    <source>
        <dbReference type="Proteomes" id="UP000436006"/>
    </source>
</evidence>
<dbReference type="EMBL" id="WPIN01000006">
    <property type="protein sequence ID" value="MVM31804.1"/>
    <property type="molecule type" value="Genomic_DNA"/>
</dbReference>
<dbReference type="AlphaFoldDB" id="A0A7K1SDB5"/>
<name>A0A7K1SDB5_9BACT</name>
<dbReference type="InterPro" id="IPR018669">
    <property type="entry name" value="Toxin_HigB"/>
</dbReference>
<dbReference type="RefSeq" id="WP_157586442.1">
    <property type="nucleotide sequence ID" value="NZ_WPIN01000006.1"/>
</dbReference>
<keyword evidence="2" id="KW-1185">Reference proteome</keyword>
<dbReference type="GO" id="GO:0110001">
    <property type="term" value="C:toxin-antitoxin complex"/>
    <property type="evidence" value="ECO:0007669"/>
    <property type="project" value="InterPro"/>
</dbReference>
<accession>A0A7K1SDB5</accession>
<dbReference type="Pfam" id="PF09907">
    <property type="entry name" value="HigB_toxin"/>
    <property type="match status" value="1"/>
</dbReference>
<protein>
    <submittedName>
        <fullName evidence="1">Type II toxin-antitoxin system HigB family toxin</fullName>
    </submittedName>
</protein>
<sequence length="103" mass="12043">MFNIIARRTLLAYCKLYPSAANALKQWYAECKEHSFSNFNELKAVYGSASIVGDDRIVFNIMGNKYRLIVRLVFDYKTIQIKWFGTHAEYDKIDVTTVQYQKS</sequence>